<organism evidence="3 4">
    <name type="scientific">Gossypium harknessii</name>
    <dbReference type="NCBI Taxonomy" id="34285"/>
    <lineage>
        <taxon>Eukaryota</taxon>
        <taxon>Viridiplantae</taxon>
        <taxon>Streptophyta</taxon>
        <taxon>Embryophyta</taxon>
        <taxon>Tracheophyta</taxon>
        <taxon>Spermatophyta</taxon>
        <taxon>Magnoliopsida</taxon>
        <taxon>eudicotyledons</taxon>
        <taxon>Gunneridae</taxon>
        <taxon>Pentapetalae</taxon>
        <taxon>rosids</taxon>
        <taxon>malvids</taxon>
        <taxon>Malvales</taxon>
        <taxon>Malvaceae</taxon>
        <taxon>Malvoideae</taxon>
        <taxon>Gossypium</taxon>
    </lineage>
</organism>
<name>A0A7J9GII4_9ROSI</name>
<evidence type="ECO:0000259" key="2">
    <source>
        <dbReference type="PROSITE" id="PS50202"/>
    </source>
</evidence>
<feature type="domain" description="MSP" evidence="2">
    <location>
        <begin position="122"/>
        <end position="245"/>
    </location>
</feature>
<dbReference type="InterPro" id="IPR008962">
    <property type="entry name" value="PapD-like_sf"/>
</dbReference>
<dbReference type="InterPro" id="IPR016763">
    <property type="entry name" value="VAP"/>
</dbReference>
<dbReference type="SUPFAM" id="SSF49354">
    <property type="entry name" value="PapD-like"/>
    <property type="match status" value="1"/>
</dbReference>
<accession>A0A7J9GII4</accession>
<proteinExistence type="inferred from homology"/>
<dbReference type="AlphaFoldDB" id="A0A7J9GII4"/>
<evidence type="ECO:0000256" key="1">
    <source>
        <dbReference type="ARBA" id="ARBA00008932"/>
    </source>
</evidence>
<sequence>TGLYHPVSSTPVTISSSFLVFLSISWKPQSGILRAKEETSDFRPSQLQFAPHRVKIIQVLAVDPVMTADGSNPLISVQPNALKFVCKFHLISVFTPMHACNAYIHDSIPRLCDQLVHGIGDDCSFDKFMELDYEDSIELEKPSFCDLKVVNNTEHFVAFKVKTTSPKKYFVRPNTGVVQPWDSSVIRVTLQAPREYPPDMQCKDKFLLQSTIVPPNTDVDDLPADTFNKESTKEIQECKLKVFYVTPSSRGNSEDEGFKSYSDQAPDSNSVSLVIVLLKFTRPLHMRIEAVQQLKDERDAAVRQTLQLQQE</sequence>
<evidence type="ECO:0000313" key="3">
    <source>
        <dbReference type="EMBL" id="MBA0796635.1"/>
    </source>
</evidence>
<dbReference type="PANTHER" id="PTHR10809:SF42">
    <property type="entry name" value="VESICLE-ASSOCIATED PROTEIN 2-1"/>
    <property type="match status" value="1"/>
</dbReference>
<dbReference type="EMBL" id="JABFAD010000004">
    <property type="protein sequence ID" value="MBA0796635.1"/>
    <property type="molecule type" value="Genomic_DNA"/>
</dbReference>
<dbReference type="Proteomes" id="UP000593560">
    <property type="component" value="Unassembled WGS sequence"/>
</dbReference>
<dbReference type="PROSITE" id="PS50202">
    <property type="entry name" value="MSP"/>
    <property type="match status" value="1"/>
</dbReference>
<dbReference type="GO" id="GO:0090158">
    <property type="term" value="P:endoplasmic reticulum membrane organization"/>
    <property type="evidence" value="ECO:0007669"/>
    <property type="project" value="TreeGrafter"/>
</dbReference>
<comment type="caution">
    <text evidence="3">The sequence shown here is derived from an EMBL/GenBank/DDBJ whole genome shotgun (WGS) entry which is preliminary data.</text>
</comment>
<dbReference type="Pfam" id="PF00635">
    <property type="entry name" value="Motile_Sperm"/>
    <property type="match status" value="1"/>
</dbReference>
<dbReference type="InterPro" id="IPR013783">
    <property type="entry name" value="Ig-like_fold"/>
</dbReference>
<gene>
    <name evidence="3" type="ORF">Gohar_007386</name>
</gene>
<dbReference type="GO" id="GO:0061817">
    <property type="term" value="P:endoplasmic reticulum-plasma membrane tethering"/>
    <property type="evidence" value="ECO:0007669"/>
    <property type="project" value="TreeGrafter"/>
</dbReference>
<dbReference type="Gene3D" id="2.60.40.10">
    <property type="entry name" value="Immunoglobulins"/>
    <property type="match status" value="1"/>
</dbReference>
<dbReference type="GO" id="GO:0005789">
    <property type="term" value="C:endoplasmic reticulum membrane"/>
    <property type="evidence" value="ECO:0007669"/>
    <property type="project" value="InterPro"/>
</dbReference>
<dbReference type="GO" id="GO:0005886">
    <property type="term" value="C:plasma membrane"/>
    <property type="evidence" value="ECO:0007669"/>
    <property type="project" value="TreeGrafter"/>
</dbReference>
<protein>
    <recommendedName>
        <fullName evidence="2">MSP domain-containing protein</fullName>
    </recommendedName>
</protein>
<evidence type="ECO:0000313" key="4">
    <source>
        <dbReference type="Proteomes" id="UP000593560"/>
    </source>
</evidence>
<keyword evidence="4" id="KW-1185">Reference proteome</keyword>
<reference evidence="3 4" key="1">
    <citation type="journal article" date="2019" name="Genome Biol. Evol.">
        <title>Insights into the evolution of the New World diploid cottons (Gossypium, subgenus Houzingenia) based on genome sequencing.</title>
        <authorList>
            <person name="Grover C.E."/>
            <person name="Arick M.A. 2nd"/>
            <person name="Thrash A."/>
            <person name="Conover J.L."/>
            <person name="Sanders W.S."/>
            <person name="Peterson D.G."/>
            <person name="Frelichowski J.E."/>
            <person name="Scheffler J.A."/>
            <person name="Scheffler B.E."/>
            <person name="Wendel J.F."/>
        </authorList>
    </citation>
    <scope>NUCLEOTIDE SEQUENCE [LARGE SCALE GENOMIC DNA]</scope>
    <source>
        <strain evidence="3">0</strain>
        <tissue evidence="3">Leaf</tissue>
    </source>
</reference>
<dbReference type="OrthoDB" id="264603at2759"/>
<comment type="similarity">
    <text evidence="1">Belongs to the VAMP-associated protein (VAP) (TC 9.B.17) family.</text>
</comment>
<feature type="non-terminal residue" evidence="3">
    <location>
        <position position="311"/>
    </location>
</feature>
<dbReference type="FunFam" id="2.60.40.10:FF:000813">
    <property type="entry name" value="Vesicle-associated protein 1-1"/>
    <property type="match status" value="1"/>
</dbReference>
<feature type="non-terminal residue" evidence="3">
    <location>
        <position position="1"/>
    </location>
</feature>
<dbReference type="PANTHER" id="PTHR10809">
    <property type="entry name" value="VESICLE-ASSOCIATED MEMBRANE PROTEIN-ASSOCIATED PROTEIN"/>
    <property type="match status" value="1"/>
</dbReference>
<dbReference type="InterPro" id="IPR000535">
    <property type="entry name" value="MSP_dom"/>
</dbReference>